<keyword evidence="1" id="KW-0812">Transmembrane</keyword>
<keyword evidence="1" id="KW-1133">Transmembrane helix</keyword>
<proteinExistence type="predicted"/>
<organism evidence="2 3">
    <name type="scientific">Mesorhabditis belari</name>
    <dbReference type="NCBI Taxonomy" id="2138241"/>
    <lineage>
        <taxon>Eukaryota</taxon>
        <taxon>Metazoa</taxon>
        <taxon>Ecdysozoa</taxon>
        <taxon>Nematoda</taxon>
        <taxon>Chromadorea</taxon>
        <taxon>Rhabditida</taxon>
        <taxon>Rhabditina</taxon>
        <taxon>Rhabditomorpha</taxon>
        <taxon>Rhabditoidea</taxon>
        <taxon>Rhabditidae</taxon>
        <taxon>Mesorhabditinae</taxon>
        <taxon>Mesorhabditis</taxon>
    </lineage>
</organism>
<dbReference type="AlphaFoldDB" id="A0AAF3F1A4"/>
<sequence>MVRCVQFDGIRVVSGALDGTVKAGIRRTLAIILLTYLMSNFLSVLITVWEMFDPASLWKPGWVCTKKIFLKATMK</sequence>
<name>A0AAF3F1A4_9BILA</name>
<evidence type="ECO:0000256" key="1">
    <source>
        <dbReference type="SAM" id="Phobius"/>
    </source>
</evidence>
<feature type="transmembrane region" description="Helical" evidence="1">
    <location>
        <begin position="29"/>
        <end position="49"/>
    </location>
</feature>
<evidence type="ECO:0000313" key="3">
    <source>
        <dbReference type="WBParaSite" id="MBELARI_LOCUS20317"/>
    </source>
</evidence>
<evidence type="ECO:0000313" key="2">
    <source>
        <dbReference type="Proteomes" id="UP000887575"/>
    </source>
</evidence>
<keyword evidence="1" id="KW-0472">Membrane</keyword>
<accession>A0AAF3F1A4</accession>
<keyword evidence="2" id="KW-1185">Reference proteome</keyword>
<dbReference type="WBParaSite" id="MBELARI_LOCUS20317">
    <property type="protein sequence ID" value="MBELARI_LOCUS20317"/>
    <property type="gene ID" value="MBELARI_LOCUS20317"/>
</dbReference>
<reference evidence="3" key="1">
    <citation type="submission" date="2024-02" db="UniProtKB">
        <authorList>
            <consortium name="WormBaseParasite"/>
        </authorList>
    </citation>
    <scope>IDENTIFICATION</scope>
</reference>
<protein>
    <submittedName>
        <fullName evidence="3">Uncharacterized protein</fullName>
    </submittedName>
</protein>
<dbReference type="Proteomes" id="UP000887575">
    <property type="component" value="Unassembled WGS sequence"/>
</dbReference>